<dbReference type="InterPro" id="IPR036942">
    <property type="entry name" value="Beta-barrel_TonB_sf"/>
</dbReference>
<dbReference type="Pfam" id="PF00593">
    <property type="entry name" value="TonB_dep_Rec_b-barrel"/>
    <property type="match status" value="1"/>
</dbReference>
<evidence type="ECO:0000256" key="8">
    <source>
        <dbReference type="PROSITE-ProRule" id="PRU01360"/>
    </source>
</evidence>
<feature type="domain" description="TonB-dependent receptor plug" evidence="11">
    <location>
        <begin position="115"/>
        <end position="222"/>
    </location>
</feature>
<keyword evidence="4 8" id="KW-0812">Transmembrane</keyword>
<keyword evidence="13" id="KW-1185">Reference proteome</keyword>
<name>A0A0P0CK33_9FLAO</name>
<evidence type="ECO:0000256" key="6">
    <source>
        <dbReference type="ARBA" id="ARBA00023136"/>
    </source>
</evidence>
<dbReference type="STRING" id="1736674.APS56_06340"/>
<dbReference type="Gene3D" id="2.170.130.10">
    <property type="entry name" value="TonB-dependent receptor, plug domain"/>
    <property type="match status" value="1"/>
</dbReference>
<evidence type="ECO:0000256" key="4">
    <source>
        <dbReference type="ARBA" id="ARBA00022692"/>
    </source>
</evidence>
<dbReference type="Gene3D" id="2.40.170.20">
    <property type="entry name" value="TonB-dependent receptor, beta-barrel domain"/>
    <property type="match status" value="1"/>
</dbReference>
<accession>A0A0P0CK33</accession>
<comment type="similarity">
    <text evidence="8 9">Belongs to the TonB-dependent receptor family.</text>
</comment>
<sequence length="1017" mass="111132">MKKTLLKIIFVLIFGVFLPINAQEKNIEGTLTDVEGIPLPGATVTIKGTTRGVVTDFDGKFSITASQENVLVFSFLGYSTQEIKIGTQTNLKVVLQPEFNELEETIIIGYGSVRKEDLTGSVSVISEKSFNQGPVVGVENLIQGRASGVQISTTSSEPGADMLVRIRGNNSVNSNNNPLYVVDGFPMESLSNSINPADIASVSILKDASATAIYGTRGANGVVIITTKRGKKGKSSVTYTGNYSIQEANTDAYDFIDSSDYAILQNEIDITNGVAPSYTQEAIDRIEELGLQTNWLDEAFRTGYVSEHQVAVSGGNEDTKMFFSAGAYSWEGVVKNTSFDRYNVRLNADQSLLEGRVKVGVNTSLSATESDFLGFSASSLQDNILRGIFQTSPLNPTYDLYDTLSTEDKALIYGTSSPRDPLETLEIMDNKGTNYFVLANAFLEAKIFKDFTFKTQGGARIVNQKINQFLPSTSSLVASSLDPGSARQSHLLYKYYTYSNLLSYDKLIGKHSINAIAGYTHEWSSEEYFSAGSSDFTTDALGYYSLQGGATILTPSSYVADSELASYLARVNYIFDDRYLLTLTYRRDGSSKFGEGNKWGNFPAAAVAWNVHNESFFNSGLISQLKLRSSIGITGNDRFGVGLGQSTFSPSASVTTDGSTLSVGTISSRVGNEDLQWEETKKFDLALELGFFNNNLTMELGYYKNNTTNLLLNKTIAPSNGIESILTNAGEVENKGIELSLNYKKTFNNGFGWTSNLNFSQNENTVISLELIEGTDFLPGEEARIDGNVSGSYSVLEEGLPVGTIYGYRYLGVLQDGETSLTQPTAQPGDPLFEDINEDGQITGEDKELIGNGYPKFNVGFNNSFNYKNFTLSVFLTGVFDVDKLNGNNVIGYQYNTLAIAKDRWTPSNPEGTLPQNLWQGDQWVNDYFVEDASYIRLSNVSLSYDFNKNVLDKIGLAALQLSFVATNLATWSDYSGFDPEVNSTRTSGTNLNTGAGLDAYSYPYQKSFTLGIKVGI</sequence>
<gene>
    <name evidence="12" type="ORF">APS56_06340</name>
</gene>
<proteinExistence type="inferred from homology"/>
<feature type="domain" description="TonB-dependent receptor-like beta-barrel" evidence="10">
    <location>
        <begin position="390"/>
        <end position="969"/>
    </location>
</feature>
<evidence type="ECO:0000256" key="3">
    <source>
        <dbReference type="ARBA" id="ARBA00022452"/>
    </source>
</evidence>
<dbReference type="InterPro" id="IPR023997">
    <property type="entry name" value="TonB-dep_OMP_SusC/RagA_CS"/>
</dbReference>
<dbReference type="OrthoDB" id="9768177at2"/>
<dbReference type="NCBIfam" id="TIGR04056">
    <property type="entry name" value="OMP_RagA_SusC"/>
    <property type="match status" value="1"/>
</dbReference>
<dbReference type="SUPFAM" id="SSF56935">
    <property type="entry name" value="Porins"/>
    <property type="match status" value="1"/>
</dbReference>
<evidence type="ECO:0000256" key="5">
    <source>
        <dbReference type="ARBA" id="ARBA00023077"/>
    </source>
</evidence>
<dbReference type="PROSITE" id="PS52016">
    <property type="entry name" value="TONB_DEPENDENT_REC_3"/>
    <property type="match status" value="1"/>
</dbReference>
<dbReference type="InterPro" id="IPR000531">
    <property type="entry name" value="Beta-barrel_TonB"/>
</dbReference>
<protein>
    <recommendedName>
        <fullName evidence="14">SusC/RagA family TonB-linked outer membrane protein</fullName>
    </recommendedName>
</protein>
<evidence type="ECO:0000256" key="9">
    <source>
        <dbReference type="RuleBase" id="RU003357"/>
    </source>
</evidence>
<evidence type="ECO:0000313" key="13">
    <source>
        <dbReference type="Proteomes" id="UP000057981"/>
    </source>
</evidence>
<evidence type="ECO:0000259" key="11">
    <source>
        <dbReference type="Pfam" id="PF07715"/>
    </source>
</evidence>
<evidence type="ECO:0000256" key="7">
    <source>
        <dbReference type="ARBA" id="ARBA00023237"/>
    </source>
</evidence>
<dbReference type="EMBL" id="CP012898">
    <property type="protein sequence ID" value="ALJ04765.1"/>
    <property type="molecule type" value="Genomic_DNA"/>
</dbReference>
<dbReference type="RefSeq" id="WP_054726157.1">
    <property type="nucleotide sequence ID" value="NZ_CP012898.1"/>
</dbReference>
<dbReference type="InterPro" id="IPR008969">
    <property type="entry name" value="CarboxyPept-like_regulatory"/>
</dbReference>
<dbReference type="AlphaFoldDB" id="A0A0P0CK33"/>
<dbReference type="InterPro" id="IPR039426">
    <property type="entry name" value="TonB-dep_rcpt-like"/>
</dbReference>
<dbReference type="PATRIC" id="fig|1736674.3.peg.1295"/>
<dbReference type="Proteomes" id="UP000057981">
    <property type="component" value="Chromosome"/>
</dbReference>
<dbReference type="NCBIfam" id="TIGR04057">
    <property type="entry name" value="SusC_RagA_signa"/>
    <property type="match status" value="1"/>
</dbReference>
<keyword evidence="3 8" id="KW-1134">Transmembrane beta strand</keyword>
<evidence type="ECO:0008006" key="14">
    <source>
        <dbReference type="Google" id="ProtNLM"/>
    </source>
</evidence>
<keyword evidence="6 8" id="KW-0472">Membrane</keyword>
<evidence type="ECO:0000256" key="2">
    <source>
        <dbReference type="ARBA" id="ARBA00022448"/>
    </source>
</evidence>
<dbReference type="Pfam" id="PF07715">
    <property type="entry name" value="Plug"/>
    <property type="match status" value="1"/>
</dbReference>
<evidence type="ECO:0000259" key="10">
    <source>
        <dbReference type="Pfam" id="PF00593"/>
    </source>
</evidence>
<evidence type="ECO:0000256" key="1">
    <source>
        <dbReference type="ARBA" id="ARBA00004571"/>
    </source>
</evidence>
<keyword evidence="2 8" id="KW-0813">Transport</keyword>
<dbReference type="InterPro" id="IPR023996">
    <property type="entry name" value="TonB-dep_OMP_SusC/RagA"/>
</dbReference>
<keyword evidence="7 8" id="KW-0998">Cell outer membrane</keyword>
<reference evidence="12 13" key="1">
    <citation type="submission" date="2015-10" db="EMBL/GenBank/DDBJ databases">
        <authorList>
            <person name="Gilbert D.G."/>
        </authorList>
    </citation>
    <scope>NUCLEOTIDE SEQUENCE [LARGE SCALE GENOMIC DNA]</scope>
    <source>
        <strain evidence="13">HZ-22</strain>
    </source>
</reference>
<comment type="subcellular location">
    <subcellularLocation>
        <location evidence="1 8">Cell outer membrane</location>
        <topology evidence="1 8">Multi-pass membrane protein</topology>
    </subcellularLocation>
</comment>
<dbReference type="InterPro" id="IPR037066">
    <property type="entry name" value="Plug_dom_sf"/>
</dbReference>
<keyword evidence="5 9" id="KW-0798">TonB box</keyword>
<dbReference type="InterPro" id="IPR012910">
    <property type="entry name" value="Plug_dom"/>
</dbReference>
<dbReference type="SUPFAM" id="SSF49464">
    <property type="entry name" value="Carboxypeptidase regulatory domain-like"/>
    <property type="match status" value="1"/>
</dbReference>
<organism evidence="12 13">
    <name type="scientific">Pseudalgibacter alginicilyticus</name>
    <dbReference type="NCBI Taxonomy" id="1736674"/>
    <lineage>
        <taxon>Bacteria</taxon>
        <taxon>Pseudomonadati</taxon>
        <taxon>Bacteroidota</taxon>
        <taxon>Flavobacteriia</taxon>
        <taxon>Flavobacteriales</taxon>
        <taxon>Flavobacteriaceae</taxon>
        <taxon>Pseudalgibacter</taxon>
    </lineage>
</organism>
<dbReference type="KEGG" id="ahz:APS56_06340"/>
<evidence type="ECO:0000313" key="12">
    <source>
        <dbReference type="EMBL" id="ALJ04765.1"/>
    </source>
</evidence>
<dbReference type="FunFam" id="2.60.40.1120:FF:000003">
    <property type="entry name" value="Outer membrane protein Omp121"/>
    <property type="match status" value="1"/>
</dbReference>
<dbReference type="Gene3D" id="2.60.40.1120">
    <property type="entry name" value="Carboxypeptidase-like, regulatory domain"/>
    <property type="match status" value="1"/>
</dbReference>
<dbReference type="GO" id="GO:0009279">
    <property type="term" value="C:cell outer membrane"/>
    <property type="evidence" value="ECO:0007669"/>
    <property type="project" value="UniProtKB-SubCell"/>
</dbReference>
<dbReference type="Pfam" id="PF13715">
    <property type="entry name" value="CarbopepD_reg_2"/>
    <property type="match status" value="1"/>
</dbReference>